<dbReference type="Gene3D" id="2.60.40.10">
    <property type="entry name" value="Immunoglobulins"/>
    <property type="match status" value="1"/>
</dbReference>
<gene>
    <name evidence="1" type="ORF">ACFSBT_15465</name>
</gene>
<dbReference type="InterPro" id="IPR013783">
    <property type="entry name" value="Ig-like_fold"/>
</dbReference>
<proteinExistence type="predicted"/>
<sequence>MNTTTNRTLAAVFAVLLVCSAGVGAAAVVAPAGTAAGADYQLELPTDPHWNTSVDDAPTSFPVTVTNEGDTPGNQTVEVTFDMDRDGEYETTLVSETVELAPGESTVVFFSHEFEHESLGEYHFQVTSEDDTVASSVVNYCAIGLHDVTAVDDAVSAERGETVTVNATVDRTASFASNQTVAFMLDSDDDGRLEQFDATSVALDGQLGENDTVDSETVAFDVDTSGLDPGVYEYTVLVGDEGMTGTLTVETVHYQVDLVVGQPEETLGETTEDFYSPDGRLVSYLHGTPGVGATNSTTAGSLNATYGDAFESSAIVVADDGETANVTVTVAENESLTLSLVSYEVLDVDAGFEWTTLQTLADAETRTLDGGTYTFTVDLPTDAETTDSTTATN</sequence>
<evidence type="ECO:0008006" key="3">
    <source>
        <dbReference type="Google" id="ProtNLM"/>
    </source>
</evidence>
<dbReference type="RefSeq" id="WP_250874619.1">
    <property type="nucleotide sequence ID" value="NZ_JALXFV010000008.1"/>
</dbReference>
<evidence type="ECO:0000313" key="2">
    <source>
        <dbReference type="Proteomes" id="UP001597187"/>
    </source>
</evidence>
<name>A0ABD6AYL1_9EURY</name>
<dbReference type="AlphaFoldDB" id="A0ABD6AYL1"/>
<organism evidence="1 2">
    <name type="scientific">Halomarina rubra</name>
    <dbReference type="NCBI Taxonomy" id="2071873"/>
    <lineage>
        <taxon>Archaea</taxon>
        <taxon>Methanobacteriati</taxon>
        <taxon>Methanobacteriota</taxon>
        <taxon>Stenosarchaea group</taxon>
        <taxon>Halobacteria</taxon>
        <taxon>Halobacteriales</taxon>
        <taxon>Natronomonadaceae</taxon>
        <taxon>Halomarina</taxon>
    </lineage>
</organism>
<comment type="caution">
    <text evidence="1">The sequence shown here is derived from an EMBL/GenBank/DDBJ whole genome shotgun (WGS) entry which is preliminary data.</text>
</comment>
<keyword evidence="2" id="KW-1185">Reference proteome</keyword>
<accession>A0ABD6AYL1</accession>
<dbReference type="EMBL" id="JBHUDC010000008">
    <property type="protein sequence ID" value="MFD1514678.1"/>
    <property type="molecule type" value="Genomic_DNA"/>
</dbReference>
<reference evidence="1 2" key="1">
    <citation type="journal article" date="2019" name="Int. J. Syst. Evol. Microbiol.">
        <title>The Global Catalogue of Microorganisms (GCM) 10K type strain sequencing project: providing services to taxonomists for standard genome sequencing and annotation.</title>
        <authorList>
            <consortium name="The Broad Institute Genomics Platform"/>
            <consortium name="The Broad Institute Genome Sequencing Center for Infectious Disease"/>
            <person name="Wu L."/>
            <person name="Ma J."/>
        </authorList>
    </citation>
    <scope>NUCLEOTIDE SEQUENCE [LARGE SCALE GENOMIC DNA]</scope>
    <source>
        <strain evidence="1 2">CGMCC 1.12563</strain>
    </source>
</reference>
<protein>
    <recommendedName>
        <fullName evidence="3">CARDB domain-containing protein</fullName>
    </recommendedName>
</protein>
<dbReference type="Proteomes" id="UP001597187">
    <property type="component" value="Unassembled WGS sequence"/>
</dbReference>
<evidence type="ECO:0000313" key="1">
    <source>
        <dbReference type="EMBL" id="MFD1514678.1"/>
    </source>
</evidence>